<dbReference type="EMBL" id="JBHLYW010000018">
    <property type="protein sequence ID" value="MFC0079153.1"/>
    <property type="molecule type" value="Genomic_DNA"/>
</dbReference>
<organism evidence="2 3">
    <name type="scientific">Flavobacterium procerum</name>
    <dbReference type="NCBI Taxonomy" id="1455569"/>
    <lineage>
        <taxon>Bacteria</taxon>
        <taxon>Pseudomonadati</taxon>
        <taxon>Bacteroidota</taxon>
        <taxon>Flavobacteriia</taxon>
        <taxon>Flavobacteriales</taxon>
        <taxon>Flavobacteriaceae</taxon>
        <taxon>Flavobacterium</taxon>
    </lineage>
</organism>
<name>A0ABV6BVW5_9FLAO</name>
<gene>
    <name evidence="2" type="ORF">ACFFLS_19050</name>
</gene>
<accession>A0ABV6BVW5</accession>
<feature type="domain" description="Ig-like" evidence="1">
    <location>
        <begin position="151"/>
        <end position="228"/>
    </location>
</feature>
<evidence type="ECO:0000313" key="3">
    <source>
        <dbReference type="Proteomes" id="UP001589734"/>
    </source>
</evidence>
<comment type="caution">
    <text evidence="2">The sequence shown here is derived from an EMBL/GenBank/DDBJ whole genome shotgun (WGS) entry which is preliminary data.</text>
</comment>
<sequence length="238" mass="24441">TTQDFCQEDAPTFASIQTNETNVVWYSASTGGTAIPATTALTSGTYYASLLDAGTGCESSVRLAVAVSVTDPATPTTTDTTQDFCQEDAPTFASIQTNETNVVWYNVATGGTAIPATTALTSGTYYASLLDAGTGCESSVRLLVTVTVTDPATPTTTDTTQDFCLVNAPTFASIQTNETNVVWYSAATGGTAIPATTALTSGTYYASLLDAATGCESSVRLLVTVTVTDPATPTTTDT</sequence>
<dbReference type="InterPro" id="IPR044023">
    <property type="entry name" value="Ig_7"/>
</dbReference>
<feature type="non-terminal residue" evidence="2">
    <location>
        <position position="238"/>
    </location>
</feature>
<dbReference type="Proteomes" id="UP001589734">
    <property type="component" value="Unassembled WGS sequence"/>
</dbReference>
<feature type="domain" description="Ig-like" evidence="1">
    <location>
        <begin position="2"/>
        <end position="70"/>
    </location>
</feature>
<evidence type="ECO:0000313" key="2">
    <source>
        <dbReference type="EMBL" id="MFC0079153.1"/>
    </source>
</evidence>
<protein>
    <recommendedName>
        <fullName evidence="1">Ig-like domain-containing protein</fullName>
    </recommendedName>
</protein>
<proteinExistence type="predicted"/>
<feature type="domain" description="Ig-like" evidence="1">
    <location>
        <begin position="72"/>
        <end position="149"/>
    </location>
</feature>
<feature type="non-terminal residue" evidence="2">
    <location>
        <position position="1"/>
    </location>
</feature>
<keyword evidence="3" id="KW-1185">Reference proteome</keyword>
<dbReference type="Pfam" id="PF19081">
    <property type="entry name" value="Ig_7"/>
    <property type="match status" value="3"/>
</dbReference>
<reference evidence="2 3" key="1">
    <citation type="submission" date="2024-09" db="EMBL/GenBank/DDBJ databases">
        <authorList>
            <person name="Sun Q."/>
            <person name="Mori K."/>
        </authorList>
    </citation>
    <scope>NUCLEOTIDE SEQUENCE [LARGE SCALE GENOMIC DNA]</scope>
    <source>
        <strain evidence="2 3">CGMCC 1.12926</strain>
    </source>
</reference>
<evidence type="ECO:0000259" key="1">
    <source>
        <dbReference type="Pfam" id="PF19081"/>
    </source>
</evidence>